<dbReference type="AlphaFoldDB" id="A0A9Q1RNC1"/>
<dbReference type="OrthoDB" id="1259151at2759"/>
<dbReference type="PANTHER" id="PTHR31606">
    <property type="entry name" value="WW DOMAIN BINDING PROTEIN 2, ISOFORM E"/>
    <property type="match status" value="1"/>
</dbReference>
<comment type="caution">
    <text evidence="1">The sequence shown here is derived from an EMBL/GenBank/DDBJ whole genome shotgun (WGS) entry which is preliminary data.</text>
</comment>
<dbReference type="InterPro" id="IPR044852">
    <property type="entry name" value="WBP2-like"/>
</dbReference>
<dbReference type="Proteomes" id="UP001152561">
    <property type="component" value="Unassembled WGS sequence"/>
</dbReference>
<protein>
    <submittedName>
        <fullName evidence="1">Uncharacterized protein</fullName>
    </submittedName>
</protein>
<organism evidence="1 2">
    <name type="scientific">Anisodus acutangulus</name>
    <dbReference type="NCBI Taxonomy" id="402998"/>
    <lineage>
        <taxon>Eukaryota</taxon>
        <taxon>Viridiplantae</taxon>
        <taxon>Streptophyta</taxon>
        <taxon>Embryophyta</taxon>
        <taxon>Tracheophyta</taxon>
        <taxon>Spermatophyta</taxon>
        <taxon>Magnoliopsida</taxon>
        <taxon>eudicotyledons</taxon>
        <taxon>Gunneridae</taxon>
        <taxon>Pentapetalae</taxon>
        <taxon>asterids</taxon>
        <taxon>lamiids</taxon>
        <taxon>Solanales</taxon>
        <taxon>Solanaceae</taxon>
        <taxon>Solanoideae</taxon>
        <taxon>Hyoscyameae</taxon>
        <taxon>Anisodus</taxon>
    </lineage>
</organism>
<evidence type="ECO:0000313" key="1">
    <source>
        <dbReference type="EMBL" id="KAJ8565324.1"/>
    </source>
</evidence>
<gene>
    <name evidence="1" type="ORF">K7X08_007900</name>
</gene>
<dbReference type="GO" id="GO:0003713">
    <property type="term" value="F:transcription coactivator activity"/>
    <property type="evidence" value="ECO:0007669"/>
    <property type="project" value="InterPro"/>
</dbReference>
<dbReference type="SUPFAM" id="SSF50729">
    <property type="entry name" value="PH domain-like"/>
    <property type="match status" value="1"/>
</dbReference>
<dbReference type="GO" id="GO:0031490">
    <property type="term" value="F:chromatin DNA binding"/>
    <property type="evidence" value="ECO:0007669"/>
    <property type="project" value="TreeGrafter"/>
</dbReference>
<evidence type="ECO:0000313" key="2">
    <source>
        <dbReference type="Proteomes" id="UP001152561"/>
    </source>
</evidence>
<dbReference type="EMBL" id="JAJAGQ010000004">
    <property type="protein sequence ID" value="KAJ8565324.1"/>
    <property type="molecule type" value="Genomic_DNA"/>
</dbReference>
<dbReference type="GO" id="GO:0005634">
    <property type="term" value="C:nucleus"/>
    <property type="evidence" value="ECO:0007669"/>
    <property type="project" value="TreeGrafter"/>
</dbReference>
<sequence length="201" mass="22882">MAVNPKVFPHGMPVPFLNELFVLASDGVDFEIDNIPRLGEVQAKGTIYLSNIRMVFVAKNPRDNFIAFDIPLLFVHGEKLNQSIFSCKNISGYVNPVVPANDNENSVITHSFKILFKEGDSEAFIPLVFNLIGKLRRRHRRSRAKHRVDPLHEAAKTPVDEMMRYAYVDPNDPTSIFLQQRTAESLLKCRAYQSRPAERSI</sequence>
<dbReference type="PANTHER" id="PTHR31606:SF9">
    <property type="entry name" value="UPF0664 STRESS-INDUCED PROTEIN C29B12.11C-LIKE"/>
    <property type="match status" value="1"/>
</dbReference>
<proteinExistence type="predicted"/>
<reference evidence="2" key="1">
    <citation type="journal article" date="2023" name="Proc. Natl. Acad. Sci. U.S.A.">
        <title>Genomic and structural basis for evolution of tropane alkaloid biosynthesis.</title>
        <authorList>
            <person name="Wanga Y.-J."/>
            <person name="Taina T."/>
            <person name="Yua J.-Y."/>
            <person name="Lia J."/>
            <person name="Xua B."/>
            <person name="Chenc J."/>
            <person name="D'Auriad J.C."/>
            <person name="Huanga J.-P."/>
            <person name="Huanga S.-X."/>
        </authorList>
    </citation>
    <scope>NUCLEOTIDE SEQUENCE [LARGE SCALE GENOMIC DNA]</scope>
    <source>
        <strain evidence="2">cv. KIB-2019</strain>
    </source>
</reference>
<name>A0A9Q1RNC1_9SOLA</name>
<accession>A0A9Q1RNC1</accession>
<keyword evidence="2" id="KW-1185">Reference proteome</keyword>
<dbReference type="CDD" id="cd13214">
    <property type="entry name" value="PH-GRAM_WBP2"/>
    <property type="match status" value="1"/>
</dbReference>